<sequence>MVLDLGSYQLSTKSLQLGSAPIPVHRQSRRAVSIGVRLGRVLDVNVMESGQSKRYRPCQVFALKAESPRIKRFLDPTDSLTHHSDLIRYRFVVPQYITTFGQTLRVVGSLPELGGWNPCSAPVMTWSDGHQWSLECILPQRPFEFKITVFEGHTVKWEGGSNRVVHAEDAGGDNVPVEIVVWLTCNFNATASTQMQLAVPRASIQDAYETGMATLEFLKLRKSKLGHDTEQGLSSEVRRQHTTELARLSEAVAEQSTVVHQLSDWLGHEAVTSQGASRQNGSSKAAYTEDEENSLLLLAIDSVRVPRALRRIAFVQPSWASGSTTALSSGNGVEKSDGSEEIAAPADSPFLRGELDSRAEDIISAAEVLLQELKQSSSPDEQQASLEWASLAQEAGQVAVALEALAGADSPVDHAVQRQLRQLAGVGCELAGSSVAQDESAMTTILAMANTSATPEVATVFREEVIPLRGPGGEGEGLDDVGQELDPGSGGVADCSAAGQLAEAAAPMNVASREISVAVTDVPLVPANLLDAGIPAVVLPGAFAVELAASDNGDQLAPALVPPLPAPPPRGPAESHPWQRLAAKMKDAFQGNGPFSAAALEQEAVQQVVSNEQLQQATVEQNGTGPLEPWKSEPLQQAPAAPIRGWRWPQIKFNLRAFLDSLFL</sequence>
<dbReference type="AlphaFoldDB" id="A0A8J4DD00"/>
<accession>A0A8J4DD00</accession>
<dbReference type="InterPro" id="IPR013783">
    <property type="entry name" value="Ig-like_fold"/>
</dbReference>
<dbReference type="Gene3D" id="2.60.40.10">
    <property type="entry name" value="Immunoglobulins"/>
    <property type="match status" value="1"/>
</dbReference>
<dbReference type="PROSITE" id="PS51166">
    <property type="entry name" value="CBM20"/>
    <property type="match status" value="1"/>
</dbReference>
<dbReference type="Proteomes" id="UP000722791">
    <property type="component" value="Unassembled WGS sequence"/>
</dbReference>
<dbReference type="SMART" id="SM01065">
    <property type="entry name" value="CBM_2"/>
    <property type="match status" value="1"/>
</dbReference>
<dbReference type="GO" id="GO:0016020">
    <property type="term" value="C:membrane"/>
    <property type="evidence" value="ECO:0007669"/>
    <property type="project" value="TreeGrafter"/>
</dbReference>
<dbReference type="InterPro" id="IPR002044">
    <property type="entry name" value="CBM20"/>
</dbReference>
<dbReference type="PANTHER" id="PTHR15048">
    <property type="entry name" value="STARCH-BINDING DOMAIN-CONTAINING PROTEIN 1"/>
    <property type="match status" value="1"/>
</dbReference>
<comment type="caution">
    <text evidence="3">The sequence shown here is derived from an EMBL/GenBank/DDBJ whole genome shotgun (WGS) entry which is preliminary data.</text>
</comment>
<dbReference type="InterPro" id="IPR013784">
    <property type="entry name" value="Carb-bd-like_fold"/>
</dbReference>
<feature type="domain" description="CBM20" evidence="2">
    <location>
        <begin position="81"/>
        <end position="184"/>
    </location>
</feature>
<proteinExistence type="predicted"/>
<feature type="region of interest" description="Disordered" evidence="1">
    <location>
        <begin position="322"/>
        <end position="343"/>
    </location>
</feature>
<dbReference type="GO" id="GO:2001070">
    <property type="term" value="F:starch binding"/>
    <property type="evidence" value="ECO:0007669"/>
    <property type="project" value="InterPro"/>
</dbReference>
<name>A0A8J4DD00_9CHLO</name>
<protein>
    <recommendedName>
        <fullName evidence="2">CBM20 domain-containing protein</fullName>
    </recommendedName>
</protein>
<evidence type="ECO:0000259" key="2">
    <source>
        <dbReference type="PROSITE" id="PS51166"/>
    </source>
</evidence>
<feature type="compositionally biased region" description="Polar residues" evidence="1">
    <location>
        <begin position="322"/>
        <end position="331"/>
    </location>
</feature>
<dbReference type="SUPFAM" id="SSF49452">
    <property type="entry name" value="Starch-binding domain-like"/>
    <property type="match status" value="1"/>
</dbReference>
<evidence type="ECO:0000256" key="1">
    <source>
        <dbReference type="SAM" id="MobiDB-lite"/>
    </source>
</evidence>
<dbReference type="EMBL" id="BNCQ01000007">
    <property type="protein sequence ID" value="GIM00182.1"/>
    <property type="molecule type" value="Genomic_DNA"/>
</dbReference>
<evidence type="ECO:0000313" key="4">
    <source>
        <dbReference type="Proteomes" id="UP000722791"/>
    </source>
</evidence>
<evidence type="ECO:0000313" key="3">
    <source>
        <dbReference type="EMBL" id="GIM00182.1"/>
    </source>
</evidence>
<dbReference type="Pfam" id="PF00686">
    <property type="entry name" value="CBM_20"/>
    <property type="match status" value="1"/>
</dbReference>
<organism evidence="3 4">
    <name type="scientific">Volvox reticuliferus</name>
    <dbReference type="NCBI Taxonomy" id="1737510"/>
    <lineage>
        <taxon>Eukaryota</taxon>
        <taxon>Viridiplantae</taxon>
        <taxon>Chlorophyta</taxon>
        <taxon>core chlorophytes</taxon>
        <taxon>Chlorophyceae</taxon>
        <taxon>CS clade</taxon>
        <taxon>Chlamydomonadales</taxon>
        <taxon>Volvocaceae</taxon>
        <taxon>Volvox</taxon>
    </lineage>
</organism>
<dbReference type="CDD" id="cd05467">
    <property type="entry name" value="CBM20"/>
    <property type="match status" value="1"/>
</dbReference>
<reference evidence="3" key="1">
    <citation type="journal article" date="2021" name="Proc. Natl. Acad. Sci. U.S.A.">
        <title>Three genomes in the algal genus Volvox reveal the fate of a haploid sex-determining region after a transition to homothallism.</title>
        <authorList>
            <person name="Yamamoto K."/>
            <person name="Hamaji T."/>
            <person name="Kawai-Toyooka H."/>
            <person name="Matsuzaki R."/>
            <person name="Takahashi F."/>
            <person name="Nishimura Y."/>
            <person name="Kawachi M."/>
            <person name="Noguchi H."/>
            <person name="Minakuchi Y."/>
            <person name="Umen J.G."/>
            <person name="Toyoda A."/>
            <person name="Nozaki H."/>
        </authorList>
    </citation>
    <scope>NUCLEOTIDE SEQUENCE</scope>
    <source>
        <strain evidence="3">NIES-3785</strain>
    </source>
</reference>
<dbReference type="PANTHER" id="PTHR15048:SF0">
    <property type="entry name" value="STARCH-BINDING DOMAIN-CONTAINING PROTEIN 1"/>
    <property type="match status" value="1"/>
</dbReference>
<gene>
    <name evidence="3" type="ORF">Vretimale_5349</name>
</gene>